<proteinExistence type="predicted"/>
<dbReference type="Gene3D" id="3.40.50.300">
    <property type="entry name" value="P-loop containing nucleotide triphosphate hydrolases"/>
    <property type="match status" value="1"/>
</dbReference>
<sequence length="256" mass="28569">MVEKIAADVSKKLNLTIISRDFEGMVGMEAHLRNLYSLLCLECNEVKMIGVWGPAGIGKTTIARALFNNLSSDFRLTCFMGNLKGSYNKRIIGDDDYYSKLCVRNVRNGLKILADKSLVYVSTDGKIVRHYLLQQFGNLEVVKQSNEPGKRQFLVEAQDILNVLANGTGTESVIGISFDMSKTKELFISRTAFERMHNLQFLRVYMGHSSDNVSLCRLEGMHGLPTSSRRHGVSTSSEVITLEFIPRNKSSSNTSA</sequence>
<dbReference type="InterPro" id="IPR044974">
    <property type="entry name" value="Disease_R_plants"/>
</dbReference>
<dbReference type="KEGG" id="rsz:108849082"/>
<evidence type="ECO:0000313" key="3">
    <source>
        <dbReference type="RefSeq" id="XP_056864649.1"/>
    </source>
</evidence>
<dbReference type="RefSeq" id="XP_056864649.1">
    <property type="nucleotide sequence ID" value="XM_057008669.1"/>
</dbReference>
<dbReference type="RefSeq" id="XP_056864648.1">
    <property type="nucleotide sequence ID" value="XM_057008668.1"/>
</dbReference>
<evidence type="ECO:0000313" key="1">
    <source>
        <dbReference type="Proteomes" id="UP000504610"/>
    </source>
</evidence>
<dbReference type="GeneID" id="108849082"/>
<accession>A0A9W3DLU6</accession>
<dbReference type="PANTHER" id="PTHR11017">
    <property type="entry name" value="LEUCINE-RICH REPEAT-CONTAINING PROTEIN"/>
    <property type="match status" value="1"/>
</dbReference>
<dbReference type="AlphaFoldDB" id="A0A9W3DLU6"/>
<dbReference type="GO" id="GO:0006952">
    <property type="term" value="P:defense response"/>
    <property type="evidence" value="ECO:0007669"/>
    <property type="project" value="InterPro"/>
</dbReference>
<dbReference type="PANTHER" id="PTHR11017:SF542">
    <property type="entry name" value="DISEASE RESISTANCE PROTEIN (TIR-NBS-LRR CLASS) FAMILY"/>
    <property type="match status" value="1"/>
</dbReference>
<gene>
    <name evidence="2 3" type="primary">LOC108849082</name>
</gene>
<keyword evidence="1" id="KW-1185">Reference proteome</keyword>
<dbReference type="Proteomes" id="UP000504610">
    <property type="component" value="Chromosome 4"/>
</dbReference>
<dbReference type="SUPFAM" id="SSF52540">
    <property type="entry name" value="P-loop containing nucleoside triphosphate hydrolases"/>
    <property type="match status" value="2"/>
</dbReference>
<reference evidence="1" key="1">
    <citation type="journal article" date="2019" name="Database">
        <title>The radish genome database (RadishGD): an integrated information resource for radish genomics.</title>
        <authorList>
            <person name="Yu H.J."/>
            <person name="Baek S."/>
            <person name="Lee Y.J."/>
            <person name="Cho A."/>
            <person name="Mun J.H."/>
        </authorList>
    </citation>
    <scope>NUCLEOTIDE SEQUENCE [LARGE SCALE GENOMIC DNA]</scope>
    <source>
        <strain evidence="1">cv. WK10039</strain>
    </source>
</reference>
<evidence type="ECO:0000313" key="2">
    <source>
        <dbReference type="RefSeq" id="XP_056864648.1"/>
    </source>
</evidence>
<dbReference type="InterPro" id="IPR027417">
    <property type="entry name" value="P-loop_NTPase"/>
</dbReference>
<protein>
    <submittedName>
        <fullName evidence="2 3">Disease resistance protein RML1B</fullName>
    </submittedName>
</protein>
<reference evidence="2 3" key="2">
    <citation type="submission" date="2025-04" db="UniProtKB">
        <authorList>
            <consortium name="RefSeq"/>
        </authorList>
    </citation>
    <scope>IDENTIFICATION</scope>
    <source>
        <tissue evidence="2 3">Leaf</tissue>
    </source>
</reference>
<organism evidence="1 2">
    <name type="scientific">Raphanus sativus</name>
    <name type="common">Radish</name>
    <name type="synonym">Raphanus raphanistrum var. sativus</name>
    <dbReference type="NCBI Taxonomy" id="3726"/>
    <lineage>
        <taxon>Eukaryota</taxon>
        <taxon>Viridiplantae</taxon>
        <taxon>Streptophyta</taxon>
        <taxon>Embryophyta</taxon>
        <taxon>Tracheophyta</taxon>
        <taxon>Spermatophyta</taxon>
        <taxon>Magnoliopsida</taxon>
        <taxon>eudicotyledons</taxon>
        <taxon>Gunneridae</taxon>
        <taxon>Pentapetalae</taxon>
        <taxon>rosids</taxon>
        <taxon>malvids</taxon>
        <taxon>Brassicales</taxon>
        <taxon>Brassicaceae</taxon>
        <taxon>Brassiceae</taxon>
        <taxon>Raphanus</taxon>
    </lineage>
</organism>
<name>A0A9W3DLU6_RAPSA</name>
<dbReference type="OrthoDB" id="1113948at2759"/>